<reference evidence="2 3" key="1">
    <citation type="submission" date="2019-06" db="EMBL/GenBank/DDBJ databases">
        <authorList>
            <person name="Rodrigo-Torres L."/>
            <person name="Arahal R. D."/>
            <person name="Lucena T."/>
        </authorList>
    </citation>
    <scope>NUCLEOTIDE SEQUENCE [LARGE SCALE GENOMIC DNA]</scope>
    <source>
        <strain evidence="2 3">SW08-7</strain>
    </source>
</reference>
<dbReference type="Proteomes" id="UP000401717">
    <property type="component" value="Unassembled WGS sequence"/>
</dbReference>
<reference evidence="1" key="3">
    <citation type="submission" date="2021-08" db="EMBL/GenBank/DDBJ databases">
        <authorList>
            <person name="Tani A."/>
            <person name="Ola A."/>
            <person name="Ogura Y."/>
            <person name="Katsura K."/>
            <person name="Hayashi T."/>
        </authorList>
    </citation>
    <scope>NUCLEOTIDE SEQUENCE</scope>
    <source>
        <strain evidence="1">DSM 22415</strain>
    </source>
</reference>
<dbReference type="AlphaFoldDB" id="A0A564FV77"/>
<dbReference type="EMBL" id="CABFVH010000004">
    <property type="protein sequence ID" value="VUF11321.1"/>
    <property type="molecule type" value="Genomic_DNA"/>
</dbReference>
<name>A0A564FV77_9HYPH</name>
<gene>
    <name evidence="1" type="ORF">IFDJLNFL_1125</name>
    <name evidence="2" type="ORF">MTDSW087_01002</name>
</gene>
<evidence type="ECO:0000313" key="2">
    <source>
        <dbReference type="EMBL" id="VUF11321.1"/>
    </source>
</evidence>
<reference evidence="1" key="2">
    <citation type="journal article" date="2021" name="Front. Microbiol.">
        <title>Comprehensive Comparative Genomics and Phenotyping of Methylobacterium Species.</title>
        <authorList>
            <person name="Alessa O."/>
            <person name="Ogura Y."/>
            <person name="Fujitani Y."/>
            <person name="Takami H."/>
            <person name="Hayashi T."/>
            <person name="Sahin N."/>
            <person name="Tani A."/>
        </authorList>
    </citation>
    <scope>NUCLEOTIDE SEQUENCE</scope>
    <source>
        <strain evidence="1">DSM 22415</strain>
    </source>
</reference>
<protein>
    <submittedName>
        <fullName evidence="2">Uncharacterized protein</fullName>
    </submittedName>
</protein>
<dbReference type="EMBL" id="BPQI01000022">
    <property type="protein sequence ID" value="GJD55241.1"/>
    <property type="molecule type" value="Genomic_DNA"/>
</dbReference>
<accession>A0A564FV77</accession>
<sequence length="36" mass="3615">MAKKAGPKSDQATGAEKLAEVGRAFGVRLGGVLATE</sequence>
<evidence type="ECO:0000313" key="4">
    <source>
        <dbReference type="Proteomes" id="UP001055303"/>
    </source>
</evidence>
<keyword evidence="4" id="KW-1185">Reference proteome</keyword>
<evidence type="ECO:0000313" key="1">
    <source>
        <dbReference type="EMBL" id="GJD55241.1"/>
    </source>
</evidence>
<organism evidence="2 3">
    <name type="scientific">Methylobacterium dankookense</name>
    <dbReference type="NCBI Taxonomy" id="560405"/>
    <lineage>
        <taxon>Bacteria</taxon>
        <taxon>Pseudomonadati</taxon>
        <taxon>Pseudomonadota</taxon>
        <taxon>Alphaproteobacteria</taxon>
        <taxon>Hyphomicrobiales</taxon>
        <taxon>Methylobacteriaceae</taxon>
        <taxon>Methylobacterium</taxon>
    </lineage>
</organism>
<evidence type="ECO:0000313" key="3">
    <source>
        <dbReference type="Proteomes" id="UP000401717"/>
    </source>
</evidence>
<proteinExistence type="predicted"/>
<dbReference type="Proteomes" id="UP001055303">
    <property type="component" value="Unassembled WGS sequence"/>
</dbReference>